<protein>
    <submittedName>
        <fullName evidence="3">3-oxoacid CoA-transferase subunit B</fullName>
    </submittedName>
</protein>
<comment type="caution">
    <text evidence="3">The sequence shown here is derived from an EMBL/GenBank/DDBJ whole genome shotgun (WGS) entry which is preliminary data.</text>
</comment>
<dbReference type="SMART" id="SM00882">
    <property type="entry name" value="CoA_trans"/>
    <property type="match status" value="1"/>
</dbReference>
<evidence type="ECO:0000256" key="2">
    <source>
        <dbReference type="ARBA" id="ARBA00022679"/>
    </source>
</evidence>
<dbReference type="RefSeq" id="WP_167927968.1">
    <property type="nucleotide sequence ID" value="NZ_JAATVY010000025.1"/>
</dbReference>
<evidence type="ECO:0000313" key="3">
    <source>
        <dbReference type="EMBL" id="NJC73057.1"/>
    </source>
</evidence>
<dbReference type="Proteomes" id="UP000722989">
    <property type="component" value="Unassembled WGS sequence"/>
</dbReference>
<dbReference type="NCBIfam" id="TIGR02428">
    <property type="entry name" value="pcaJ_scoB_fam"/>
    <property type="match status" value="1"/>
</dbReference>
<dbReference type="PANTHER" id="PTHR13707:SF57">
    <property type="entry name" value="SUCCINYL-COA:3-KETOACID COENZYME A TRANSFERASE SUBUNIT B-RELATED"/>
    <property type="match status" value="1"/>
</dbReference>
<evidence type="ECO:0000313" key="4">
    <source>
        <dbReference type="Proteomes" id="UP000722989"/>
    </source>
</evidence>
<evidence type="ECO:0000256" key="1">
    <source>
        <dbReference type="ARBA" id="ARBA00007047"/>
    </source>
</evidence>
<keyword evidence="4" id="KW-1185">Reference proteome</keyword>
<accession>A0ABX0Y4J5</accession>
<proteinExistence type="inferred from homology"/>
<dbReference type="InterPro" id="IPR012791">
    <property type="entry name" value="3-oxoacid_CoA-transf_B"/>
</dbReference>
<dbReference type="Gene3D" id="3.40.1080.10">
    <property type="entry name" value="Glutaconate Coenzyme A-transferase"/>
    <property type="match status" value="1"/>
</dbReference>
<comment type="similarity">
    <text evidence="1">Belongs to the 3-oxoacid CoA-transferase subunit B family.</text>
</comment>
<dbReference type="InterPro" id="IPR004165">
    <property type="entry name" value="CoA_trans_fam_I"/>
</dbReference>
<organism evidence="3 4">
    <name type="scientific">Planosporangium thailandense</name>
    <dbReference type="NCBI Taxonomy" id="765197"/>
    <lineage>
        <taxon>Bacteria</taxon>
        <taxon>Bacillati</taxon>
        <taxon>Actinomycetota</taxon>
        <taxon>Actinomycetes</taxon>
        <taxon>Micromonosporales</taxon>
        <taxon>Micromonosporaceae</taxon>
        <taxon>Planosporangium</taxon>
    </lineage>
</organism>
<dbReference type="PANTHER" id="PTHR13707">
    <property type="entry name" value="KETOACID-COENZYME A TRANSFERASE"/>
    <property type="match status" value="1"/>
</dbReference>
<dbReference type="Pfam" id="PF01144">
    <property type="entry name" value="CoA_trans"/>
    <property type="match status" value="1"/>
</dbReference>
<dbReference type="InterPro" id="IPR037171">
    <property type="entry name" value="NagB/RpiA_transferase-like"/>
</dbReference>
<name>A0ABX0Y4J5_9ACTN</name>
<reference evidence="3 4" key="1">
    <citation type="submission" date="2020-03" db="EMBL/GenBank/DDBJ databases">
        <title>WGS of the type strain of Planosporangium spp.</title>
        <authorList>
            <person name="Thawai C."/>
        </authorList>
    </citation>
    <scope>NUCLEOTIDE SEQUENCE [LARGE SCALE GENOMIC DNA]</scope>
    <source>
        <strain evidence="3 4">TBRC 5610</strain>
    </source>
</reference>
<gene>
    <name evidence="3" type="ORF">HC031_25560</name>
</gene>
<sequence>MSDVQNRIAARVVPHIPPGAVVNLGIGIPTLVADHLPDADAVFLQTENGLLGVGPTPAPEDVDPDLVHAGKQPVTARPGASYFASSASFGMIRGGHVGIAVLGALQIDAQGRIANWALPGKPVLGVGGAMDLLVGAKRVIVATTHTAKDGSAKIVAECTFPLTALRPVDVVVTEAATFTVENGELVLVDLADGVTLDWVREHTAAPFRTALRNPARHEESIDHA</sequence>
<keyword evidence="2" id="KW-0808">Transferase</keyword>
<dbReference type="SUPFAM" id="SSF100950">
    <property type="entry name" value="NagB/RpiA/CoA transferase-like"/>
    <property type="match status" value="1"/>
</dbReference>
<dbReference type="EMBL" id="JAATVY010000025">
    <property type="protein sequence ID" value="NJC73057.1"/>
    <property type="molecule type" value="Genomic_DNA"/>
</dbReference>